<gene>
    <name evidence="6" type="ORF">J2W36_005330</name>
</gene>
<dbReference type="Gene3D" id="1.20.120.1530">
    <property type="match status" value="1"/>
</dbReference>
<evidence type="ECO:0000313" key="7">
    <source>
        <dbReference type="Proteomes" id="UP001226867"/>
    </source>
</evidence>
<sequence>MFKNLKIRTLISLGFAVVLLMMLGLGLFASFQMSRVNDASTEISTNWLPSVRAVQELNNSISDYRTAEVQHASATKPEEKLRFDKALRDNMATFKKTQATYVKLISSPEEHALYDEMLKTVQAYMAMDEQVQQLSRQMKNEQALELVNGESDKVYAQLSDQLQKLIDLNVKGSDQASADGDALYASARLLIFAVIGFSMVFGIVVAVLIVRSLMKQLGGEPAYVAEITRQVAQGNIDIDVKTRANDQDSALAATKTMIERLKRVINGQRVAIAAANVGDFSKRIDLAGLEGFQKEMGESLNALVSTTGDSINDVVRVMEALSGGDLTQSIGREYQGAYGEMKSYVNNTMEKLAHVVTEVNGGAESIASASEEVSATAQSLSQASSEQA</sequence>
<reference evidence="6 7" key="1">
    <citation type="submission" date="2023-07" db="EMBL/GenBank/DDBJ databases">
        <title>Sorghum-associated microbial communities from plants grown in Nebraska, USA.</title>
        <authorList>
            <person name="Schachtman D."/>
        </authorList>
    </citation>
    <scope>NUCLEOTIDE SEQUENCE [LARGE SCALE GENOMIC DNA]</scope>
    <source>
        <strain evidence="6 7">DS1607</strain>
    </source>
</reference>
<dbReference type="PANTHER" id="PTHR43531:SF14">
    <property type="entry name" value="METHYL-ACCEPTING CHEMOTAXIS PROTEIN I-RELATED"/>
    <property type="match status" value="1"/>
</dbReference>
<keyword evidence="1" id="KW-0488">Methylation</keyword>
<keyword evidence="4" id="KW-0812">Transmembrane</keyword>
<dbReference type="CDD" id="cd19411">
    <property type="entry name" value="MCP2201-like_sensor"/>
    <property type="match status" value="1"/>
</dbReference>
<feature type="non-terminal residue" evidence="6">
    <location>
        <position position="388"/>
    </location>
</feature>
<dbReference type="EMBL" id="JAUSRO010000032">
    <property type="protein sequence ID" value="MDP9903044.1"/>
    <property type="molecule type" value="Genomic_DNA"/>
</dbReference>
<feature type="region of interest" description="Disordered" evidence="3">
    <location>
        <begin position="367"/>
        <end position="388"/>
    </location>
</feature>
<dbReference type="Pfam" id="PF12729">
    <property type="entry name" value="4HB_MCP_1"/>
    <property type="match status" value="1"/>
</dbReference>
<dbReference type="Proteomes" id="UP001226867">
    <property type="component" value="Unassembled WGS sequence"/>
</dbReference>
<dbReference type="RefSeq" id="WP_307692768.1">
    <property type="nucleotide sequence ID" value="NZ_JAUSRO010000032.1"/>
</dbReference>
<keyword evidence="4" id="KW-1133">Transmembrane helix</keyword>
<dbReference type="InterPro" id="IPR024478">
    <property type="entry name" value="HlyB_4HB_MCP"/>
</dbReference>
<dbReference type="InterPro" id="IPR047347">
    <property type="entry name" value="YvaQ-like_sensor"/>
</dbReference>
<comment type="caution">
    <text evidence="6">The sequence shown here is derived from an EMBL/GenBank/DDBJ whole genome shotgun (WGS) entry which is preliminary data.</text>
</comment>
<dbReference type="InterPro" id="IPR003660">
    <property type="entry name" value="HAMP_dom"/>
</dbReference>
<accession>A0ABT9SFB1</accession>
<evidence type="ECO:0000313" key="6">
    <source>
        <dbReference type="EMBL" id="MDP9903044.1"/>
    </source>
</evidence>
<dbReference type="InterPro" id="IPR051310">
    <property type="entry name" value="MCP_chemotaxis"/>
</dbReference>
<feature type="transmembrane region" description="Helical" evidence="4">
    <location>
        <begin position="189"/>
        <end position="210"/>
    </location>
</feature>
<keyword evidence="7" id="KW-1185">Reference proteome</keyword>
<name>A0ABT9SFB1_9BURK</name>
<evidence type="ECO:0000256" key="3">
    <source>
        <dbReference type="SAM" id="MobiDB-lite"/>
    </source>
</evidence>
<feature type="domain" description="HAMP" evidence="5">
    <location>
        <begin position="311"/>
        <end position="357"/>
    </location>
</feature>
<comment type="similarity">
    <text evidence="2">Belongs to the methyl-accepting chemotaxis (MCP) protein family.</text>
</comment>
<dbReference type="Pfam" id="PF18947">
    <property type="entry name" value="HAMP_2"/>
    <property type="match status" value="1"/>
</dbReference>
<protein>
    <submittedName>
        <fullName evidence="6">Methyl-accepting chemotaxis protein</fullName>
    </submittedName>
</protein>
<evidence type="ECO:0000256" key="2">
    <source>
        <dbReference type="ARBA" id="ARBA00029447"/>
    </source>
</evidence>
<proteinExistence type="inferred from homology"/>
<evidence type="ECO:0000259" key="5">
    <source>
        <dbReference type="PROSITE" id="PS50885"/>
    </source>
</evidence>
<evidence type="ECO:0000256" key="4">
    <source>
        <dbReference type="SAM" id="Phobius"/>
    </source>
</evidence>
<dbReference type="PROSITE" id="PS50885">
    <property type="entry name" value="HAMP"/>
    <property type="match status" value="1"/>
</dbReference>
<keyword evidence="4" id="KW-0472">Membrane</keyword>
<dbReference type="PANTHER" id="PTHR43531">
    <property type="entry name" value="PROTEIN ICFG"/>
    <property type="match status" value="1"/>
</dbReference>
<organism evidence="6 7">
    <name type="scientific">Variovorax ginsengisoli</name>
    <dbReference type="NCBI Taxonomy" id="363844"/>
    <lineage>
        <taxon>Bacteria</taxon>
        <taxon>Pseudomonadati</taxon>
        <taxon>Pseudomonadota</taxon>
        <taxon>Betaproteobacteria</taxon>
        <taxon>Burkholderiales</taxon>
        <taxon>Comamonadaceae</taxon>
        <taxon>Variovorax</taxon>
    </lineage>
</organism>
<evidence type="ECO:0000256" key="1">
    <source>
        <dbReference type="ARBA" id="ARBA00022481"/>
    </source>
</evidence>